<gene>
    <name evidence="10" type="ORF">LPB04_14615</name>
</gene>
<name>A0A7L9U1D7_9BURK</name>
<dbReference type="Gene3D" id="3.30.565.10">
    <property type="entry name" value="Histidine kinase-like ATPase, C-terminal domain"/>
    <property type="match status" value="1"/>
</dbReference>
<dbReference type="GO" id="GO:0004673">
    <property type="term" value="F:protein histidine kinase activity"/>
    <property type="evidence" value="ECO:0007669"/>
    <property type="project" value="UniProtKB-EC"/>
</dbReference>
<sequence>MASSASLRRGALAGVAALMALAAAAGAAAGSPRLQVTCALAALVPAWLVWRALSRMAPPPAQMAQADPPMLRRADDALVLEARLEHAPVALFLLDPSTCAGEAAPLNASARQLLAPGRVTDRAALCSQLAAQPASGRALLAFDTERGVERAMVAMSSLTVQGKAQRIAALLPVESELESETLNAWRQLVQVLTHEIMNSLTPVASLSNTAQGMLAELQPQLEGEVEAELAADLGAALDAIARRATSLADFVGSYRSLSSMPEPVPEQVALKQLLVRVSMLVEPAWRARGGELRILVEPDSLALVADAGQLEQALINLLKNAFEATAGLAAPRATVHARLVRGARLRIEVSDNGPGVPEELLPHIFTPFFTTRKGGRGIGLALVRQLVHANGGTVRHVRPVTGGARFVLGF</sequence>
<feature type="domain" description="Histidine kinase" evidence="9">
    <location>
        <begin position="191"/>
        <end position="410"/>
    </location>
</feature>
<evidence type="ECO:0000256" key="8">
    <source>
        <dbReference type="SAM" id="SignalP"/>
    </source>
</evidence>
<keyword evidence="7" id="KW-0902">Two-component regulatory system</keyword>
<dbReference type="KEGG" id="mlir:LPB04_14615"/>
<proteinExistence type="predicted"/>
<keyword evidence="8" id="KW-0732">Signal</keyword>
<dbReference type="RefSeq" id="WP_193685265.1">
    <property type="nucleotide sequence ID" value="NZ_CP062941.1"/>
</dbReference>
<keyword evidence="11" id="KW-1185">Reference proteome</keyword>
<dbReference type="InterPro" id="IPR003594">
    <property type="entry name" value="HATPase_dom"/>
</dbReference>
<dbReference type="GO" id="GO:0005524">
    <property type="term" value="F:ATP binding"/>
    <property type="evidence" value="ECO:0007669"/>
    <property type="project" value="UniProtKB-KW"/>
</dbReference>
<dbReference type="GO" id="GO:0000160">
    <property type="term" value="P:phosphorelay signal transduction system"/>
    <property type="evidence" value="ECO:0007669"/>
    <property type="project" value="UniProtKB-KW"/>
</dbReference>
<evidence type="ECO:0000256" key="6">
    <source>
        <dbReference type="ARBA" id="ARBA00022840"/>
    </source>
</evidence>
<reference evidence="10 11" key="1">
    <citation type="submission" date="2020-10" db="EMBL/GenBank/DDBJ databases">
        <title>Genome sequencing of Massilia sp. LPB0304.</title>
        <authorList>
            <person name="Kim J."/>
        </authorList>
    </citation>
    <scope>NUCLEOTIDE SEQUENCE [LARGE SCALE GENOMIC DNA]</scope>
    <source>
        <strain evidence="10 11">LPB0304</strain>
    </source>
</reference>
<dbReference type="InterPro" id="IPR005467">
    <property type="entry name" value="His_kinase_dom"/>
</dbReference>
<evidence type="ECO:0000256" key="1">
    <source>
        <dbReference type="ARBA" id="ARBA00000085"/>
    </source>
</evidence>
<dbReference type="EMBL" id="CP062941">
    <property type="protein sequence ID" value="QOL48219.1"/>
    <property type="molecule type" value="Genomic_DNA"/>
</dbReference>
<dbReference type="PRINTS" id="PR00344">
    <property type="entry name" value="BCTRLSENSOR"/>
</dbReference>
<evidence type="ECO:0000313" key="11">
    <source>
        <dbReference type="Proteomes" id="UP000593875"/>
    </source>
</evidence>
<evidence type="ECO:0000256" key="7">
    <source>
        <dbReference type="ARBA" id="ARBA00023012"/>
    </source>
</evidence>
<dbReference type="InterPro" id="IPR036890">
    <property type="entry name" value="HATPase_C_sf"/>
</dbReference>
<dbReference type="Proteomes" id="UP000593875">
    <property type="component" value="Chromosome"/>
</dbReference>
<feature type="chain" id="PRO_5032418185" description="histidine kinase" evidence="8">
    <location>
        <begin position="28"/>
        <end position="410"/>
    </location>
</feature>
<dbReference type="InterPro" id="IPR004358">
    <property type="entry name" value="Sig_transdc_His_kin-like_C"/>
</dbReference>
<dbReference type="PANTHER" id="PTHR43065">
    <property type="entry name" value="SENSOR HISTIDINE KINASE"/>
    <property type="match status" value="1"/>
</dbReference>
<dbReference type="SUPFAM" id="SSF55874">
    <property type="entry name" value="ATPase domain of HSP90 chaperone/DNA topoisomerase II/histidine kinase"/>
    <property type="match status" value="1"/>
</dbReference>
<organism evidence="10 11">
    <name type="scientific">Massilia litorea</name>
    <dbReference type="NCBI Taxonomy" id="2769491"/>
    <lineage>
        <taxon>Bacteria</taxon>
        <taxon>Pseudomonadati</taxon>
        <taxon>Pseudomonadota</taxon>
        <taxon>Betaproteobacteria</taxon>
        <taxon>Burkholderiales</taxon>
        <taxon>Oxalobacteraceae</taxon>
        <taxon>Telluria group</taxon>
        <taxon>Massilia</taxon>
    </lineage>
</organism>
<feature type="signal peptide" evidence="8">
    <location>
        <begin position="1"/>
        <end position="27"/>
    </location>
</feature>
<evidence type="ECO:0000256" key="3">
    <source>
        <dbReference type="ARBA" id="ARBA00022679"/>
    </source>
</evidence>
<dbReference type="PANTHER" id="PTHR43065:SF46">
    <property type="entry name" value="C4-DICARBOXYLATE TRANSPORT SENSOR PROTEIN DCTB"/>
    <property type="match status" value="1"/>
</dbReference>
<keyword evidence="5" id="KW-0418">Kinase</keyword>
<dbReference type="InterPro" id="IPR006311">
    <property type="entry name" value="TAT_signal"/>
</dbReference>
<evidence type="ECO:0000256" key="4">
    <source>
        <dbReference type="ARBA" id="ARBA00022741"/>
    </source>
</evidence>
<dbReference type="CDD" id="cd00075">
    <property type="entry name" value="HATPase"/>
    <property type="match status" value="1"/>
</dbReference>
<keyword evidence="4" id="KW-0547">Nucleotide-binding</keyword>
<keyword evidence="3" id="KW-0808">Transferase</keyword>
<protein>
    <recommendedName>
        <fullName evidence="2">histidine kinase</fullName>
        <ecNumber evidence="2">2.7.13.3</ecNumber>
    </recommendedName>
</protein>
<evidence type="ECO:0000313" key="10">
    <source>
        <dbReference type="EMBL" id="QOL48219.1"/>
    </source>
</evidence>
<dbReference type="PROSITE" id="PS50109">
    <property type="entry name" value="HIS_KIN"/>
    <property type="match status" value="1"/>
</dbReference>
<keyword evidence="6 10" id="KW-0067">ATP-binding</keyword>
<evidence type="ECO:0000259" key="9">
    <source>
        <dbReference type="PROSITE" id="PS50109"/>
    </source>
</evidence>
<dbReference type="EC" id="2.7.13.3" evidence="2"/>
<dbReference type="AlphaFoldDB" id="A0A7L9U1D7"/>
<dbReference type="SMART" id="SM00387">
    <property type="entry name" value="HATPase_c"/>
    <property type="match status" value="1"/>
</dbReference>
<evidence type="ECO:0000256" key="2">
    <source>
        <dbReference type="ARBA" id="ARBA00012438"/>
    </source>
</evidence>
<accession>A0A7L9U1D7</accession>
<dbReference type="PROSITE" id="PS51318">
    <property type="entry name" value="TAT"/>
    <property type="match status" value="1"/>
</dbReference>
<evidence type="ECO:0000256" key="5">
    <source>
        <dbReference type="ARBA" id="ARBA00022777"/>
    </source>
</evidence>
<dbReference type="Pfam" id="PF02518">
    <property type="entry name" value="HATPase_c"/>
    <property type="match status" value="1"/>
</dbReference>
<comment type="catalytic activity">
    <reaction evidence="1">
        <text>ATP + protein L-histidine = ADP + protein N-phospho-L-histidine.</text>
        <dbReference type="EC" id="2.7.13.3"/>
    </reaction>
</comment>